<protein>
    <submittedName>
        <fullName evidence="2">Uncharacterized protein</fullName>
    </submittedName>
</protein>
<reference evidence="2" key="1">
    <citation type="submission" date="2020-11" db="EMBL/GenBank/DDBJ databases">
        <authorList>
            <person name="Tran Van P."/>
        </authorList>
    </citation>
    <scope>NUCLEOTIDE SEQUENCE</scope>
</reference>
<proteinExistence type="predicted"/>
<feature type="compositionally biased region" description="Polar residues" evidence="1">
    <location>
        <begin position="14"/>
        <end position="27"/>
    </location>
</feature>
<feature type="region of interest" description="Disordered" evidence="1">
    <location>
        <begin position="1"/>
        <end position="91"/>
    </location>
</feature>
<evidence type="ECO:0000256" key="1">
    <source>
        <dbReference type="SAM" id="MobiDB-lite"/>
    </source>
</evidence>
<gene>
    <name evidence="2" type="ORF">TTEB3V08_LOCUS8407</name>
</gene>
<organism evidence="2">
    <name type="scientific">Timema tahoe</name>
    <dbReference type="NCBI Taxonomy" id="61484"/>
    <lineage>
        <taxon>Eukaryota</taxon>
        <taxon>Metazoa</taxon>
        <taxon>Ecdysozoa</taxon>
        <taxon>Arthropoda</taxon>
        <taxon>Hexapoda</taxon>
        <taxon>Insecta</taxon>
        <taxon>Pterygota</taxon>
        <taxon>Neoptera</taxon>
        <taxon>Polyneoptera</taxon>
        <taxon>Phasmatodea</taxon>
        <taxon>Timematodea</taxon>
        <taxon>Timematoidea</taxon>
        <taxon>Timematidae</taxon>
        <taxon>Timema</taxon>
    </lineage>
</organism>
<dbReference type="EMBL" id="OE003732">
    <property type="protein sequence ID" value="CAD7460477.1"/>
    <property type="molecule type" value="Genomic_DNA"/>
</dbReference>
<evidence type="ECO:0000313" key="2">
    <source>
        <dbReference type="EMBL" id="CAD7460477.1"/>
    </source>
</evidence>
<name>A0A7R9IL79_9NEOP</name>
<sequence>MRIALESTGIPKNIPSQQTDSFRSDPTLTYPVQAEPICGPPLRKGPQVRQAGPPGSKLAHEVAPSLPSLRSIPTRPVRRATPHPQTPLVRDNHQGLRQFDDVIGKTRCWGRVAMVNDLAHGFKVTIYSCLDSSCRAAKLASFISAITSSGKPIAGIGLQGSMTLCTSSLFQGHDLILSLLVLSSRQTVAGYELSEKTQEECCNITRNDDVIQIEKLRCMFHTPP</sequence>
<dbReference type="AlphaFoldDB" id="A0A7R9IL79"/>
<accession>A0A7R9IL79</accession>